<accession>A0ABS7ACM8</accession>
<dbReference type="Proteomes" id="UP001196565">
    <property type="component" value="Unassembled WGS sequence"/>
</dbReference>
<name>A0ABS7ACM8_9PROT</name>
<protein>
    <submittedName>
        <fullName evidence="1">Uncharacterized protein</fullName>
    </submittedName>
</protein>
<reference evidence="1 2" key="1">
    <citation type="submission" date="2021-07" db="EMBL/GenBank/DDBJ databases">
        <authorList>
            <person name="So Y."/>
        </authorList>
    </citation>
    <scope>NUCLEOTIDE SEQUENCE [LARGE SCALE GENOMIC DNA]</scope>
    <source>
        <strain evidence="1 2">HJA6</strain>
    </source>
</reference>
<gene>
    <name evidence="1" type="ORF">KPL78_19550</name>
</gene>
<comment type="caution">
    <text evidence="1">The sequence shown here is derived from an EMBL/GenBank/DDBJ whole genome shotgun (WGS) entry which is preliminary data.</text>
</comment>
<dbReference type="EMBL" id="JAHYBZ010000007">
    <property type="protein sequence ID" value="MBW6400064.1"/>
    <property type="molecule type" value="Genomic_DNA"/>
</dbReference>
<sequence length="76" mass="8168">MLALPGAVHAQSAPEPIGTARMEADGTIILDLVARQGGTVGRGRLTYSPNHPDYDMIRRHLGEIRPGETKPVPPFP</sequence>
<evidence type="ECO:0000313" key="1">
    <source>
        <dbReference type="EMBL" id="MBW6400064.1"/>
    </source>
</evidence>
<proteinExistence type="predicted"/>
<keyword evidence="2" id="KW-1185">Reference proteome</keyword>
<dbReference type="RefSeq" id="WP_219764679.1">
    <property type="nucleotide sequence ID" value="NZ_JAHYBZ010000007.1"/>
</dbReference>
<organism evidence="1 2">
    <name type="scientific">Roseomonas alba</name>
    <dbReference type="NCBI Taxonomy" id="2846776"/>
    <lineage>
        <taxon>Bacteria</taxon>
        <taxon>Pseudomonadati</taxon>
        <taxon>Pseudomonadota</taxon>
        <taxon>Alphaproteobacteria</taxon>
        <taxon>Acetobacterales</taxon>
        <taxon>Roseomonadaceae</taxon>
        <taxon>Roseomonas</taxon>
    </lineage>
</organism>
<evidence type="ECO:0000313" key="2">
    <source>
        <dbReference type="Proteomes" id="UP001196565"/>
    </source>
</evidence>